<dbReference type="AlphaFoldDB" id="A0A8S1RLS6"/>
<organism evidence="1 2">
    <name type="scientific">Paramecium sonneborni</name>
    <dbReference type="NCBI Taxonomy" id="65129"/>
    <lineage>
        <taxon>Eukaryota</taxon>
        <taxon>Sar</taxon>
        <taxon>Alveolata</taxon>
        <taxon>Ciliophora</taxon>
        <taxon>Intramacronucleata</taxon>
        <taxon>Oligohymenophorea</taxon>
        <taxon>Peniculida</taxon>
        <taxon>Parameciidae</taxon>
        <taxon>Paramecium</taxon>
    </lineage>
</organism>
<dbReference type="Proteomes" id="UP000692954">
    <property type="component" value="Unassembled WGS sequence"/>
</dbReference>
<accession>A0A8S1RLS6</accession>
<keyword evidence="2" id="KW-1185">Reference proteome</keyword>
<comment type="caution">
    <text evidence="1">The sequence shown here is derived from an EMBL/GenBank/DDBJ whole genome shotgun (WGS) entry which is preliminary data.</text>
</comment>
<protein>
    <submittedName>
        <fullName evidence="1">Uncharacterized protein</fullName>
    </submittedName>
</protein>
<gene>
    <name evidence="1" type="ORF">PSON_ATCC_30995.1.T2280014</name>
</gene>
<reference evidence="1" key="1">
    <citation type="submission" date="2021-01" db="EMBL/GenBank/DDBJ databases">
        <authorList>
            <consortium name="Genoscope - CEA"/>
            <person name="William W."/>
        </authorList>
    </citation>
    <scope>NUCLEOTIDE SEQUENCE</scope>
</reference>
<sequence>MFQIPCLPGHDNVDFFCVDENCKDNRCYCFNQCIKNDKQHNHDSKYLFKIDQLPNYLNDINKLFQQIIKDLDKKFEDLCYQLKQLKKHLSIAFEWKLDKLKCLKGNNIKIALNNLIRIKEYQNRLNMILNENVQLLSQTLKECIVDLQLKDMNVFQFYQLQDCNINEKEICNAINVNYDFSVIICAFKSFIKIYEFKPQSFQEIQKINMDDDVEQLTFINQTNKFIVFSLYDREGQIFSKVQDCWKCQQTIRPPVSLVILLFGIHYQRSLIMTNDGTIILFLSSNCSSNVMILIYKNHSYQEWKLLSFERLQMKSYIFNTDMNESENLIILSNKQSIQIIQKQNQVVRLDNIQVIQTSESNPYAKFIKDNQFISSEHSHLCIYKQNNNNQMFEKIKKVNLNFGMDLSDGIRILQFNKIKKFLLISINSVLHIIRICDNEDLKIEYCVEDSNKCGMISQNGIYLVTQNQEQKQITIRQLQE</sequence>
<proteinExistence type="predicted"/>
<dbReference type="EMBL" id="CAJJDN010000228">
    <property type="protein sequence ID" value="CAD8129541.1"/>
    <property type="molecule type" value="Genomic_DNA"/>
</dbReference>
<dbReference type="OrthoDB" id="312221at2759"/>
<name>A0A8S1RLS6_9CILI</name>
<evidence type="ECO:0000313" key="2">
    <source>
        <dbReference type="Proteomes" id="UP000692954"/>
    </source>
</evidence>
<evidence type="ECO:0000313" key="1">
    <source>
        <dbReference type="EMBL" id="CAD8129541.1"/>
    </source>
</evidence>